<dbReference type="PANTHER" id="PTHR12832:SF11">
    <property type="entry name" value="LD23868P"/>
    <property type="match status" value="1"/>
</dbReference>
<dbReference type="Pfam" id="PF05794">
    <property type="entry name" value="Tcp11"/>
    <property type="match status" value="1"/>
</dbReference>
<gene>
    <name evidence="3" type="ORF">FE257_009508</name>
</gene>
<dbReference type="EMBL" id="VCAU01000055">
    <property type="protein sequence ID" value="KAF9887848.1"/>
    <property type="molecule type" value="Genomic_DNA"/>
</dbReference>
<dbReference type="AlphaFoldDB" id="A0AAD4GTW6"/>
<dbReference type="InterPro" id="IPR008862">
    <property type="entry name" value="Tcp11"/>
</dbReference>
<organism evidence="3 4">
    <name type="scientific">Aspergillus nanangensis</name>
    <dbReference type="NCBI Taxonomy" id="2582783"/>
    <lineage>
        <taxon>Eukaryota</taxon>
        <taxon>Fungi</taxon>
        <taxon>Dikarya</taxon>
        <taxon>Ascomycota</taxon>
        <taxon>Pezizomycotina</taxon>
        <taxon>Eurotiomycetes</taxon>
        <taxon>Eurotiomycetidae</taxon>
        <taxon>Eurotiales</taxon>
        <taxon>Aspergillaceae</taxon>
        <taxon>Aspergillus</taxon>
        <taxon>Aspergillus subgen. Circumdati</taxon>
    </lineage>
</organism>
<reference evidence="3" key="2">
    <citation type="submission" date="2020-02" db="EMBL/GenBank/DDBJ databases">
        <authorList>
            <person name="Gilchrist C.L.M."/>
            <person name="Chooi Y.-H."/>
        </authorList>
    </citation>
    <scope>NUCLEOTIDE SEQUENCE</scope>
    <source>
        <strain evidence="3">MST-FP2251</strain>
    </source>
</reference>
<evidence type="ECO:0000313" key="4">
    <source>
        <dbReference type="Proteomes" id="UP001194746"/>
    </source>
</evidence>
<comment type="similarity">
    <text evidence="1">Belongs to the TCP11 family.</text>
</comment>
<sequence>MDLQKTKEARRETPGKQEETTECSLESYPGKGHSKNSPKNDSLDHRDTDNAKDPINRNQRRPPSKFAYDGSLQIRPAPLSATSRASSSSFSKPMIDIPKALGLGSKEQKLLEVAKRCPPVTKSTLSELDLPCIMSNINLRMDANFDRDLHFKPDLDGEKGRRKRKEAADYWEAMAVEITIYAFCATHQITGVREDPLTDQQQSFEPRLPTMFETLQDVLKTLVPERDHPSVMQNLEVSLLMQQIQKGVLDMVGVANWLATLLKTHCAPMRDEWADRMVAQISTGSQSQDSFEVVRGLQTLFAILEAMKLDVANHQIRAFRVLLIEDTVPFLQEYFRGKMQKDNFRVESSRVWYLGLWERELQSMEKPTQSDSFWPLSVLFHGLSDFLLQFHSPDGFPETFVFDSDRLWQLRACLQNLINLDICWFIFESYIHTQKRYLSAPAQTYATFRSRIGSLMEANEECPRGAPRWLKNVRCIALEIARFACAACCGESMVSDSVIAPIEAALEWHLSNESGIFQFFQASLREKLLSATSASAKKYLNMSPLAICDSQRHHPQSSGSQQHHDIERISMRLAHMGVLHWKVWAPILRGCAALIGKDVRKLKAKGGVHEPCQLTFSRGSTQRSTQLNQRKPLYFPNVYALGL</sequence>
<feature type="region of interest" description="Disordered" evidence="2">
    <location>
        <begin position="1"/>
        <end position="71"/>
    </location>
</feature>
<keyword evidence="4" id="KW-1185">Reference proteome</keyword>
<dbReference type="PANTHER" id="PTHR12832">
    <property type="entry name" value="TESTIS-SPECIFIC PROTEIN PBS13 T-COMPLEX 11"/>
    <property type="match status" value="1"/>
</dbReference>
<evidence type="ECO:0000313" key="3">
    <source>
        <dbReference type="EMBL" id="KAF9887848.1"/>
    </source>
</evidence>
<evidence type="ECO:0000256" key="2">
    <source>
        <dbReference type="SAM" id="MobiDB-lite"/>
    </source>
</evidence>
<evidence type="ECO:0000256" key="1">
    <source>
        <dbReference type="ARBA" id="ARBA00010954"/>
    </source>
</evidence>
<evidence type="ECO:0008006" key="5">
    <source>
        <dbReference type="Google" id="ProtNLM"/>
    </source>
</evidence>
<feature type="compositionally biased region" description="Basic and acidic residues" evidence="2">
    <location>
        <begin position="1"/>
        <end position="19"/>
    </location>
</feature>
<dbReference type="Proteomes" id="UP001194746">
    <property type="component" value="Unassembled WGS sequence"/>
</dbReference>
<accession>A0AAD4GTW6</accession>
<reference evidence="3" key="1">
    <citation type="journal article" date="2019" name="Beilstein J. Org. Chem.">
        <title>Nanangenines: drimane sesquiterpenoids as the dominant metabolite cohort of a novel Australian fungus, Aspergillus nanangensis.</title>
        <authorList>
            <person name="Lacey H.J."/>
            <person name="Gilchrist C.L.M."/>
            <person name="Crombie A."/>
            <person name="Kalaitzis J.A."/>
            <person name="Vuong D."/>
            <person name="Rutledge P.J."/>
            <person name="Turner P."/>
            <person name="Pitt J.I."/>
            <person name="Lacey E."/>
            <person name="Chooi Y.H."/>
            <person name="Piggott A.M."/>
        </authorList>
    </citation>
    <scope>NUCLEOTIDE SEQUENCE</scope>
    <source>
        <strain evidence="3">MST-FP2251</strain>
    </source>
</reference>
<proteinExistence type="inferred from homology"/>
<feature type="compositionally biased region" description="Basic and acidic residues" evidence="2">
    <location>
        <begin position="41"/>
        <end position="55"/>
    </location>
</feature>
<dbReference type="GO" id="GO:0010737">
    <property type="term" value="P:protein kinase A signaling"/>
    <property type="evidence" value="ECO:0007669"/>
    <property type="project" value="TreeGrafter"/>
</dbReference>
<comment type="caution">
    <text evidence="3">The sequence shown here is derived from an EMBL/GenBank/DDBJ whole genome shotgun (WGS) entry which is preliminary data.</text>
</comment>
<protein>
    <recommendedName>
        <fullName evidence="5">cAMP-mediated signaling protein Sok1</fullName>
    </recommendedName>
</protein>
<name>A0AAD4GTW6_ASPNN</name>